<comment type="similarity">
    <text evidence="8">Belongs to the P-Pant transferase superfamily. AcpS family.</text>
</comment>
<evidence type="ECO:0000313" key="11">
    <source>
        <dbReference type="Proteomes" id="UP000078396"/>
    </source>
</evidence>
<name>A0A178LWH6_MYCIR</name>
<feature type="domain" description="4'-phosphopantetheinyl transferase" evidence="9">
    <location>
        <begin position="8"/>
        <end position="127"/>
    </location>
</feature>
<dbReference type="InterPro" id="IPR037143">
    <property type="entry name" value="4-PPantetheinyl_Trfase_dom_sf"/>
</dbReference>
<keyword evidence="4 8" id="KW-0276">Fatty acid metabolism</keyword>
<dbReference type="STRING" id="912594.AWC12_29575"/>
<dbReference type="EMBL" id="LWCS01000021">
    <property type="protein sequence ID" value="OAN38688.1"/>
    <property type="molecule type" value="Genomic_DNA"/>
</dbReference>
<dbReference type="Gene3D" id="3.90.470.20">
    <property type="entry name" value="4'-phosphopantetheinyl transferase domain"/>
    <property type="match status" value="1"/>
</dbReference>
<comment type="cofactor">
    <cofactor evidence="8">
        <name>Mg(2+)</name>
        <dbReference type="ChEBI" id="CHEBI:18420"/>
    </cofactor>
</comment>
<dbReference type="GO" id="GO:0000287">
    <property type="term" value="F:magnesium ion binding"/>
    <property type="evidence" value="ECO:0007669"/>
    <property type="project" value="UniProtKB-UniRule"/>
</dbReference>
<dbReference type="GO" id="GO:0006633">
    <property type="term" value="P:fatty acid biosynthetic process"/>
    <property type="evidence" value="ECO:0007669"/>
    <property type="project" value="UniProtKB-UniRule"/>
</dbReference>
<comment type="subcellular location">
    <subcellularLocation>
        <location evidence="8">Cytoplasm</location>
    </subcellularLocation>
</comment>
<evidence type="ECO:0000256" key="6">
    <source>
        <dbReference type="ARBA" id="ARBA00023098"/>
    </source>
</evidence>
<protein>
    <recommendedName>
        <fullName evidence="8">Holo-[acyl-carrier-protein] synthase</fullName>
        <shortName evidence="8">Holo-ACP synthase</shortName>
        <ecNumber evidence="8">2.7.8.7</ecNumber>
    </recommendedName>
    <alternativeName>
        <fullName evidence="8">4'-phosphopantetheinyl transferase AcpS</fullName>
    </alternativeName>
</protein>
<keyword evidence="6 8" id="KW-0443">Lipid metabolism</keyword>
<accession>A0A178LWH6</accession>
<comment type="caution">
    <text evidence="10">The sequence shown here is derived from an EMBL/GenBank/DDBJ whole genome shotgun (WGS) entry which is preliminary data.</text>
</comment>
<dbReference type="OrthoDB" id="517356at2"/>
<keyword evidence="3 8" id="KW-0479">Metal-binding</keyword>
<evidence type="ECO:0000256" key="4">
    <source>
        <dbReference type="ARBA" id="ARBA00022832"/>
    </source>
</evidence>
<dbReference type="GO" id="GO:0008897">
    <property type="term" value="F:holo-[acyl-carrier-protein] synthase activity"/>
    <property type="evidence" value="ECO:0007669"/>
    <property type="project" value="UniProtKB-UniRule"/>
</dbReference>
<gene>
    <name evidence="8" type="primary">acpS</name>
    <name evidence="10" type="ORF">A4X20_05130</name>
</gene>
<proteinExistence type="inferred from homology"/>
<organism evidence="10 11">
    <name type="scientific">Mycolicibacterium iranicum</name>
    <name type="common">Mycobacterium iranicum</name>
    <dbReference type="NCBI Taxonomy" id="912594"/>
    <lineage>
        <taxon>Bacteria</taxon>
        <taxon>Bacillati</taxon>
        <taxon>Actinomycetota</taxon>
        <taxon>Actinomycetes</taxon>
        <taxon>Mycobacteriales</taxon>
        <taxon>Mycobacteriaceae</taxon>
        <taxon>Mycolicibacterium</taxon>
    </lineage>
</organism>
<dbReference type="Pfam" id="PF01648">
    <property type="entry name" value="ACPS"/>
    <property type="match status" value="1"/>
</dbReference>
<feature type="binding site" evidence="8">
    <location>
        <position position="61"/>
    </location>
    <ligand>
        <name>Mg(2+)</name>
        <dbReference type="ChEBI" id="CHEBI:18420"/>
    </ligand>
</feature>
<keyword evidence="8" id="KW-0963">Cytoplasm</keyword>
<dbReference type="SUPFAM" id="SSF56214">
    <property type="entry name" value="4'-phosphopantetheinyl transferase"/>
    <property type="match status" value="1"/>
</dbReference>
<keyword evidence="1 8" id="KW-0444">Lipid biosynthesis</keyword>
<dbReference type="eggNOG" id="COG0736">
    <property type="taxonomic scope" value="Bacteria"/>
</dbReference>
<reference evidence="10 11" key="1">
    <citation type="submission" date="2016-04" db="EMBL/GenBank/DDBJ databases">
        <title>Draft Genome Sequences of Staphylococcus capitis Strain H36, S. capitis Strain H65, S. cohnii Strain H62, S. hominis Strain H69, Mycobacterium iranicum Strain H39, Plantibacter sp. Strain H53, Pseudomonas oryzihabitans Strain H72, and Microbacterium sp. Strain H83, isolated from residential settings.</title>
        <authorList>
            <person name="Lymperopoulou D."/>
            <person name="Adams R.I."/>
            <person name="Lindow S."/>
            <person name="Coil D.A."/>
            <person name="Jospin G."/>
            <person name="Eisen J.A."/>
        </authorList>
    </citation>
    <scope>NUCLEOTIDE SEQUENCE [LARGE SCALE GENOMIC DNA]</scope>
    <source>
        <strain evidence="10 11">H39</strain>
    </source>
</reference>
<keyword evidence="5 8" id="KW-0460">Magnesium</keyword>
<evidence type="ECO:0000313" key="10">
    <source>
        <dbReference type="EMBL" id="OAN38688.1"/>
    </source>
</evidence>
<comment type="function">
    <text evidence="8">Transfers the 4'-phosphopantetheine moiety from coenzyme A to a Ser of acyl-carrier-protein.</text>
</comment>
<evidence type="ECO:0000259" key="9">
    <source>
        <dbReference type="Pfam" id="PF01648"/>
    </source>
</evidence>
<evidence type="ECO:0000256" key="7">
    <source>
        <dbReference type="ARBA" id="ARBA00023160"/>
    </source>
</evidence>
<comment type="catalytic activity">
    <reaction evidence="8">
        <text>apo-[ACP] + CoA = holo-[ACP] + adenosine 3',5'-bisphosphate + H(+)</text>
        <dbReference type="Rhea" id="RHEA:12068"/>
        <dbReference type="Rhea" id="RHEA-COMP:9685"/>
        <dbReference type="Rhea" id="RHEA-COMP:9690"/>
        <dbReference type="ChEBI" id="CHEBI:15378"/>
        <dbReference type="ChEBI" id="CHEBI:29999"/>
        <dbReference type="ChEBI" id="CHEBI:57287"/>
        <dbReference type="ChEBI" id="CHEBI:58343"/>
        <dbReference type="ChEBI" id="CHEBI:64479"/>
        <dbReference type="EC" id="2.7.8.7"/>
    </reaction>
</comment>
<evidence type="ECO:0000256" key="5">
    <source>
        <dbReference type="ARBA" id="ARBA00022842"/>
    </source>
</evidence>
<feature type="binding site" evidence="8">
    <location>
        <position position="12"/>
    </location>
    <ligand>
        <name>Mg(2+)</name>
        <dbReference type="ChEBI" id="CHEBI:18420"/>
    </ligand>
</feature>
<dbReference type="NCBIfam" id="TIGR00556">
    <property type="entry name" value="pantethn_trn"/>
    <property type="match status" value="1"/>
</dbReference>
<dbReference type="HAMAP" id="MF_00101">
    <property type="entry name" value="AcpS"/>
    <property type="match status" value="1"/>
</dbReference>
<dbReference type="InterPro" id="IPR008278">
    <property type="entry name" value="4-PPantetheinyl_Trfase_dom"/>
</dbReference>
<dbReference type="NCBIfam" id="NF000831">
    <property type="entry name" value="PRK00070.3-1"/>
    <property type="match status" value="1"/>
</dbReference>
<dbReference type="AlphaFoldDB" id="A0A178LWH6"/>
<dbReference type="EC" id="2.7.8.7" evidence="8"/>
<dbReference type="Proteomes" id="UP000078396">
    <property type="component" value="Unassembled WGS sequence"/>
</dbReference>
<evidence type="ECO:0000256" key="2">
    <source>
        <dbReference type="ARBA" id="ARBA00022679"/>
    </source>
</evidence>
<keyword evidence="2 8" id="KW-0808">Transferase</keyword>
<evidence type="ECO:0000256" key="3">
    <source>
        <dbReference type="ARBA" id="ARBA00022723"/>
    </source>
</evidence>
<dbReference type="GO" id="GO:0005737">
    <property type="term" value="C:cytoplasm"/>
    <property type="evidence" value="ECO:0007669"/>
    <property type="project" value="UniProtKB-SubCell"/>
</dbReference>
<dbReference type="InterPro" id="IPR002582">
    <property type="entry name" value="ACPS"/>
</dbReference>
<dbReference type="NCBIfam" id="TIGR00516">
    <property type="entry name" value="acpS"/>
    <property type="match status" value="1"/>
</dbReference>
<sequence length="133" mass="14471">MLPVGIVGIGIDLVSIPEFAEQVDRPGTVFAETFTPGERRDAADKSSSAARHLAARWAAKEAVIKAWSGSRFSKRPVLPEAIHRDIEVVTDMWGRPRVRLSGAVAEHLKEVTIHLSLTHEADVAAAVAVLEER</sequence>
<dbReference type="InterPro" id="IPR004568">
    <property type="entry name" value="Ppantetheine-prot_Trfase_dom"/>
</dbReference>
<evidence type="ECO:0000256" key="8">
    <source>
        <dbReference type="HAMAP-Rule" id="MF_00101"/>
    </source>
</evidence>
<keyword evidence="7 8" id="KW-0275">Fatty acid biosynthesis</keyword>
<evidence type="ECO:0000256" key="1">
    <source>
        <dbReference type="ARBA" id="ARBA00022516"/>
    </source>
</evidence>